<evidence type="ECO:0000256" key="2">
    <source>
        <dbReference type="SAM" id="Phobius"/>
    </source>
</evidence>
<organism evidence="3 5">
    <name type="scientific">Didymodactylos carnosus</name>
    <dbReference type="NCBI Taxonomy" id="1234261"/>
    <lineage>
        <taxon>Eukaryota</taxon>
        <taxon>Metazoa</taxon>
        <taxon>Spiralia</taxon>
        <taxon>Gnathifera</taxon>
        <taxon>Rotifera</taxon>
        <taxon>Eurotatoria</taxon>
        <taxon>Bdelloidea</taxon>
        <taxon>Philodinida</taxon>
        <taxon>Philodinidae</taxon>
        <taxon>Didymodactylos</taxon>
    </lineage>
</organism>
<name>A0A8S2EYA5_9BILA</name>
<keyword evidence="1" id="KW-0325">Glycoprotein</keyword>
<dbReference type="Proteomes" id="UP000682733">
    <property type="component" value="Unassembled WGS sequence"/>
</dbReference>
<evidence type="ECO:0000313" key="5">
    <source>
        <dbReference type="Proteomes" id="UP000677228"/>
    </source>
</evidence>
<dbReference type="PANTHER" id="PTHR15071">
    <property type="entry name" value="MANNOSE-6-PHOSPHATE RECEPTOR FAMILY MEMBER"/>
    <property type="match status" value="1"/>
</dbReference>
<gene>
    <name evidence="3" type="ORF">OVA965_LOCUS28659</name>
    <name evidence="4" type="ORF">TMI583_LOCUS29413</name>
</gene>
<dbReference type="InterPro" id="IPR009011">
    <property type="entry name" value="Man6P_isomerase_rcpt-bd_dom_sf"/>
</dbReference>
<dbReference type="EMBL" id="CAJOBA010041251">
    <property type="protein sequence ID" value="CAF4110423.1"/>
    <property type="molecule type" value="Genomic_DNA"/>
</dbReference>
<evidence type="ECO:0008006" key="6">
    <source>
        <dbReference type="Google" id="ProtNLM"/>
    </source>
</evidence>
<feature type="transmembrane region" description="Helical" evidence="2">
    <location>
        <begin position="162"/>
        <end position="186"/>
    </location>
</feature>
<dbReference type="InterPro" id="IPR028927">
    <property type="entry name" value="Man-6-P_rcpt"/>
</dbReference>
<feature type="non-terminal residue" evidence="3">
    <location>
        <position position="1"/>
    </location>
</feature>
<keyword evidence="2" id="KW-0812">Transmembrane</keyword>
<dbReference type="Proteomes" id="UP000677228">
    <property type="component" value="Unassembled WGS sequence"/>
</dbReference>
<dbReference type="SUPFAM" id="SSF50911">
    <property type="entry name" value="Mannose 6-phosphate receptor domain"/>
    <property type="match status" value="1"/>
</dbReference>
<accession>A0A8S2EYA5</accession>
<comment type="caution">
    <text evidence="3">The sequence shown here is derived from an EMBL/GenBank/DDBJ whole genome shotgun (WGS) entry which is preliminary data.</text>
</comment>
<dbReference type="AlphaFoldDB" id="A0A8S2EYA5"/>
<protein>
    <recommendedName>
        <fullName evidence="6">Cation-dependent mannose-6-phosphate receptor</fullName>
    </recommendedName>
</protein>
<keyword evidence="2" id="KW-1133">Transmembrane helix</keyword>
<dbReference type="Gene3D" id="2.70.130.10">
    <property type="entry name" value="Mannose-6-phosphate receptor binding domain"/>
    <property type="match status" value="1"/>
</dbReference>
<evidence type="ECO:0000313" key="4">
    <source>
        <dbReference type="EMBL" id="CAF4110423.1"/>
    </source>
</evidence>
<dbReference type="PANTHER" id="PTHR15071:SF0">
    <property type="entry name" value="MANNOSE 6-PHOSPHATE RECEPTOR-LIKE PROTEIN 1"/>
    <property type="match status" value="1"/>
</dbReference>
<sequence>YTNVIYNYQKLRKFKFKDVRSKCIYQTKDGALDMRTLGNIKKPKFADIPDQDKTKLLTYSYNGCFSYNEGSCKKAAACKKDLVSKTSSVIAIQKDPKFDYSQGISTLEYTNGNDIQVQVFLVCEEKDEQAKGGMIDAKSYGIYILNKCACPGKCKYVAPRGLSGGAVIVIIFLCLLVVYLIGGILYMRYMRGARGVEMLPNRSAWILVVQNAKAGVQYTLSLGKGTKTVKYENL</sequence>
<dbReference type="CDD" id="cd12841">
    <property type="entry name" value="TM_EphA1"/>
    <property type="match status" value="1"/>
</dbReference>
<evidence type="ECO:0000256" key="1">
    <source>
        <dbReference type="ARBA" id="ARBA00023180"/>
    </source>
</evidence>
<dbReference type="GO" id="GO:0005802">
    <property type="term" value="C:trans-Golgi network"/>
    <property type="evidence" value="ECO:0007669"/>
    <property type="project" value="TreeGrafter"/>
</dbReference>
<dbReference type="GO" id="GO:0000139">
    <property type="term" value="C:Golgi membrane"/>
    <property type="evidence" value="ECO:0007669"/>
    <property type="project" value="UniProtKB-SubCell"/>
</dbReference>
<dbReference type="EMBL" id="CAJNOK010019672">
    <property type="protein sequence ID" value="CAF1303781.1"/>
    <property type="molecule type" value="Genomic_DNA"/>
</dbReference>
<keyword evidence="2" id="KW-0472">Membrane</keyword>
<proteinExistence type="predicted"/>
<evidence type="ECO:0000313" key="3">
    <source>
        <dbReference type="EMBL" id="CAF1303781.1"/>
    </source>
</evidence>
<reference evidence="3" key="1">
    <citation type="submission" date="2021-02" db="EMBL/GenBank/DDBJ databases">
        <authorList>
            <person name="Nowell W R."/>
        </authorList>
    </citation>
    <scope>NUCLEOTIDE SEQUENCE</scope>
</reference>
<dbReference type="Pfam" id="PF02157">
    <property type="entry name" value="Man-6-P_recep"/>
    <property type="match status" value="1"/>
</dbReference>